<accession>A0A9X1XK27</accession>
<dbReference type="Proteomes" id="UP001139559">
    <property type="component" value="Unassembled WGS sequence"/>
</dbReference>
<evidence type="ECO:0000313" key="1">
    <source>
        <dbReference type="EMBL" id="MCK6264314.1"/>
    </source>
</evidence>
<dbReference type="EMBL" id="JAJHVV010000008">
    <property type="protein sequence ID" value="MCK6264314.1"/>
    <property type="molecule type" value="Genomic_DNA"/>
</dbReference>
<evidence type="ECO:0000313" key="2">
    <source>
        <dbReference type="Proteomes" id="UP001139559"/>
    </source>
</evidence>
<proteinExistence type="predicted"/>
<dbReference type="AlphaFoldDB" id="A0A9X1XK27"/>
<sequence>MRFKTLWSSQSIVAQLTRMMLLLGLSLVVVHNSPTLITLLAEQAVNSGCHQHMGEMDHSQHH</sequence>
<gene>
    <name evidence="1" type="ORF">KP803_13620</name>
</gene>
<name>A0A9X1XK27_9VIBR</name>
<reference evidence="1" key="1">
    <citation type="submission" date="2021-11" db="EMBL/GenBank/DDBJ databases">
        <title>Vibrio ZSDE26 sp. nov. and Vibrio ZSDZ34 sp. nov., isolated from coastal seawater in Qingdao.</title>
        <authorList>
            <person name="Zhang P."/>
        </authorList>
    </citation>
    <scope>NUCLEOTIDE SEQUENCE</scope>
    <source>
        <strain evidence="1">ZSDE26</strain>
    </source>
</reference>
<organism evidence="1 2">
    <name type="scientific">Vibrio amylolyticus</name>
    <dbReference type="NCBI Taxonomy" id="2847292"/>
    <lineage>
        <taxon>Bacteria</taxon>
        <taxon>Pseudomonadati</taxon>
        <taxon>Pseudomonadota</taxon>
        <taxon>Gammaproteobacteria</taxon>
        <taxon>Vibrionales</taxon>
        <taxon>Vibrionaceae</taxon>
        <taxon>Vibrio</taxon>
    </lineage>
</organism>
<protein>
    <submittedName>
        <fullName evidence="1">Uncharacterized protein</fullName>
    </submittedName>
</protein>
<comment type="caution">
    <text evidence="1">The sequence shown here is derived from an EMBL/GenBank/DDBJ whole genome shotgun (WGS) entry which is preliminary data.</text>
</comment>
<keyword evidence="2" id="KW-1185">Reference proteome</keyword>
<dbReference type="RefSeq" id="WP_248009394.1">
    <property type="nucleotide sequence ID" value="NZ_JAJHVV010000008.1"/>
</dbReference>